<keyword evidence="5" id="KW-1185">Reference proteome</keyword>
<organism evidence="4 5">
    <name type="scientific">Talaromyces amestolkiae</name>
    <dbReference type="NCBI Taxonomy" id="1196081"/>
    <lineage>
        <taxon>Eukaryota</taxon>
        <taxon>Fungi</taxon>
        <taxon>Dikarya</taxon>
        <taxon>Ascomycota</taxon>
        <taxon>Pezizomycotina</taxon>
        <taxon>Eurotiomycetes</taxon>
        <taxon>Eurotiomycetidae</taxon>
        <taxon>Eurotiales</taxon>
        <taxon>Trichocomaceae</taxon>
        <taxon>Talaromyces</taxon>
        <taxon>Talaromyces sect. Talaromyces</taxon>
    </lineage>
</organism>
<dbReference type="GeneID" id="63792346"/>
<sequence>MMATEQSSPPPAEADIYNFIHTYDFSSDLEFRKGLGIILGHPEPASDADVASNNDVVLQAKCFYISRHYKNWLSEHGLNITTETPPESSKTENPNAAVGTSSTQPTSAPSQEVKKDSKDAEPAYPSSFAHIVELITSNQPIPGIEEIPDTILAGQDEPSKATKRRKPWEKNVEAEVVSSENQA</sequence>
<dbReference type="InterPro" id="IPR058841">
    <property type="entry name" value="HTH_76"/>
</dbReference>
<dbReference type="PANTHER" id="PTHR36855">
    <property type="entry name" value="CHROMOSOME 10, WHOLE GENOME SHOTGUN SEQUENCE"/>
    <property type="match status" value="1"/>
</dbReference>
<dbReference type="InterPro" id="IPR040554">
    <property type="entry name" value="KPWE_PEX14_dom"/>
</dbReference>
<evidence type="ECO:0000256" key="1">
    <source>
        <dbReference type="SAM" id="MobiDB-lite"/>
    </source>
</evidence>
<feature type="domain" description="Peroxisomal membrane protein PEX14-like KPWE" evidence="2">
    <location>
        <begin position="124"/>
        <end position="170"/>
    </location>
</feature>
<dbReference type="Pfam" id="PF17733">
    <property type="entry name" value="KPWE_dom"/>
    <property type="match status" value="1"/>
</dbReference>
<feature type="compositionally biased region" description="Basic and acidic residues" evidence="1">
    <location>
        <begin position="112"/>
        <end position="121"/>
    </location>
</feature>
<dbReference type="Pfam" id="PF25871">
    <property type="entry name" value="HTH_76"/>
    <property type="match status" value="1"/>
</dbReference>
<feature type="domain" description="PEX14-like helix-turn-helix" evidence="3">
    <location>
        <begin position="15"/>
        <end position="71"/>
    </location>
</feature>
<evidence type="ECO:0000259" key="3">
    <source>
        <dbReference type="Pfam" id="PF25871"/>
    </source>
</evidence>
<feature type="compositionally biased region" description="Low complexity" evidence="1">
    <location>
        <begin position="81"/>
        <end position="92"/>
    </location>
</feature>
<feature type="region of interest" description="Disordered" evidence="1">
    <location>
        <begin position="80"/>
        <end position="122"/>
    </location>
</feature>
<feature type="region of interest" description="Disordered" evidence="1">
    <location>
        <begin position="142"/>
        <end position="183"/>
    </location>
</feature>
<evidence type="ECO:0000259" key="2">
    <source>
        <dbReference type="Pfam" id="PF17733"/>
    </source>
</evidence>
<dbReference type="STRING" id="1196081.A0A364KU87"/>
<protein>
    <submittedName>
        <fullName evidence="4">Uncharacterized protein</fullName>
    </submittedName>
</protein>
<gene>
    <name evidence="4" type="ORF">BHQ10_003130</name>
</gene>
<dbReference type="RefSeq" id="XP_040731634.1">
    <property type="nucleotide sequence ID" value="XM_040875353.1"/>
</dbReference>
<dbReference type="PANTHER" id="PTHR36855:SF1">
    <property type="entry name" value="PEROXISOME MEMBRANE ANCHOR PROTEIN PEX14P N-TERMINAL DOMAIN-CONTAINING PROTEIN"/>
    <property type="match status" value="1"/>
</dbReference>
<reference evidence="4 5" key="1">
    <citation type="journal article" date="2017" name="Biotechnol. Biofuels">
        <title>Differential beta-glucosidase expression as a function of carbon source availability in Talaromyces amestolkiae: a genomic and proteomic approach.</title>
        <authorList>
            <person name="de Eugenio L.I."/>
            <person name="Mendez-Liter J.A."/>
            <person name="Nieto-Dominguez M."/>
            <person name="Alonso L."/>
            <person name="Gil-Munoz J."/>
            <person name="Barriuso J."/>
            <person name="Prieto A."/>
            <person name="Martinez M.J."/>
        </authorList>
    </citation>
    <scope>NUCLEOTIDE SEQUENCE [LARGE SCALE GENOMIC DNA]</scope>
    <source>
        <strain evidence="4 5">CIB</strain>
    </source>
</reference>
<dbReference type="EMBL" id="MIKG01000004">
    <property type="protein sequence ID" value="RAO67118.1"/>
    <property type="molecule type" value="Genomic_DNA"/>
</dbReference>
<comment type="caution">
    <text evidence="4">The sequence shown here is derived from an EMBL/GenBank/DDBJ whole genome shotgun (WGS) entry which is preliminary data.</text>
</comment>
<accession>A0A364KU87</accession>
<dbReference type="OrthoDB" id="9936937at2759"/>
<feature type="compositionally biased region" description="Low complexity" evidence="1">
    <location>
        <begin position="100"/>
        <end position="111"/>
    </location>
</feature>
<dbReference type="Proteomes" id="UP000249363">
    <property type="component" value="Unassembled WGS sequence"/>
</dbReference>
<name>A0A364KU87_TALAM</name>
<proteinExistence type="predicted"/>
<dbReference type="AlphaFoldDB" id="A0A364KU87"/>
<evidence type="ECO:0000313" key="5">
    <source>
        <dbReference type="Proteomes" id="UP000249363"/>
    </source>
</evidence>
<evidence type="ECO:0000313" key="4">
    <source>
        <dbReference type="EMBL" id="RAO67118.1"/>
    </source>
</evidence>